<reference evidence="1" key="1">
    <citation type="submission" date="2021-01" db="EMBL/GenBank/DDBJ databases">
        <title>Marivirga sp. nov., isolated from intertidal surface sediments.</title>
        <authorList>
            <person name="Zhang M."/>
        </authorList>
    </citation>
    <scope>NUCLEOTIDE SEQUENCE</scope>
    <source>
        <strain evidence="1">SM1354</strain>
    </source>
</reference>
<accession>A0A937A7G7</accession>
<dbReference type="EMBL" id="JAERQG010000001">
    <property type="protein sequence ID" value="MBL0763766.1"/>
    <property type="molecule type" value="Genomic_DNA"/>
</dbReference>
<proteinExistence type="predicted"/>
<dbReference type="Proteomes" id="UP000642920">
    <property type="component" value="Unassembled WGS sequence"/>
</dbReference>
<dbReference type="RefSeq" id="WP_201916717.1">
    <property type="nucleotide sequence ID" value="NZ_JAERQG010000001.1"/>
</dbReference>
<comment type="caution">
    <text evidence="1">The sequence shown here is derived from an EMBL/GenBank/DDBJ whole genome shotgun (WGS) entry which is preliminary data.</text>
</comment>
<dbReference type="AlphaFoldDB" id="A0A937A7G7"/>
<evidence type="ECO:0000313" key="2">
    <source>
        <dbReference type="Proteomes" id="UP000642920"/>
    </source>
</evidence>
<protein>
    <recommendedName>
        <fullName evidence="3">Thiamine pyrophosphokinase</fullName>
    </recommendedName>
</protein>
<gene>
    <name evidence="1" type="ORF">JKP34_00805</name>
</gene>
<sequence>MSSHHVIRDEQEPPIFVLDENFDIDVLNELLGWAPLLYVEASLYKWFQARNVKVDGIILLNDIDDTDYEGITKYYLSTLKDSLLELVMQVINNKPFTAFNLFCNEAQGREVVEESRIGPEKYLPFTLFIGGKKTIVTFKNKLAKWFPAGQRIIVDQNRVTISPKVELNGDSYEVKEEGTYTFTAEELPLVIEEF</sequence>
<name>A0A937A7G7_9BACT</name>
<evidence type="ECO:0008006" key="3">
    <source>
        <dbReference type="Google" id="ProtNLM"/>
    </source>
</evidence>
<organism evidence="1 2">
    <name type="scientific">Marivirga atlantica</name>
    <dbReference type="NCBI Taxonomy" id="1548457"/>
    <lineage>
        <taxon>Bacteria</taxon>
        <taxon>Pseudomonadati</taxon>
        <taxon>Bacteroidota</taxon>
        <taxon>Cytophagia</taxon>
        <taxon>Cytophagales</taxon>
        <taxon>Marivirgaceae</taxon>
        <taxon>Marivirga</taxon>
    </lineage>
</organism>
<evidence type="ECO:0000313" key="1">
    <source>
        <dbReference type="EMBL" id="MBL0763766.1"/>
    </source>
</evidence>
<keyword evidence="2" id="KW-1185">Reference proteome</keyword>